<evidence type="ECO:0000313" key="2">
    <source>
        <dbReference type="Proteomes" id="UP000499080"/>
    </source>
</evidence>
<name>A0A4Y2PJ97_ARAVE</name>
<reference evidence="1 2" key="1">
    <citation type="journal article" date="2019" name="Sci. Rep.">
        <title>Orb-weaving spider Araneus ventricosus genome elucidates the spidroin gene catalogue.</title>
        <authorList>
            <person name="Kono N."/>
            <person name="Nakamura H."/>
            <person name="Ohtoshi R."/>
            <person name="Moran D.A.P."/>
            <person name="Shinohara A."/>
            <person name="Yoshida Y."/>
            <person name="Fujiwara M."/>
            <person name="Mori M."/>
            <person name="Tomita M."/>
            <person name="Arakawa K."/>
        </authorList>
    </citation>
    <scope>NUCLEOTIDE SEQUENCE [LARGE SCALE GENOMIC DNA]</scope>
</reference>
<sequence length="94" mass="10708">MAGSVMATSEDDETRSCAGDLQIQIYIEDPADSSRPTPEQYCKNCKLRASIEQRIRLEVASLHTPTALTRIMREDPDFSKGIYPDYQEKMNEIH</sequence>
<accession>A0A4Y2PJ97</accession>
<dbReference type="EMBL" id="BGPR01215450">
    <property type="protein sequence ID" value="GBN51192.1"/>
    <property type="molecule type" value="Genomic_DNA"/>
</dbReference>
<evidence type="ECO:0000313" key="1">
    <source>
        <dbReference type="EMBL" id="GBN51192.1"/>
    </source>
</evidence>
<proteinExistence type="predicted"/>
<dbReference type="Proteomes" id="UP000499080">
    <property type="component" value="Unassembled WGS sequence"/>
</dbReference>
<comment type="caution">
    <text evidence="1">The sequence shown here is derived from an EMBL/GenBank/DDBJ whole genome shotgun (WGS) entry which is preliminary data.</text>
</comment>
<protein>
    <submittedName>
        <fullName evidence="1">Uncharacterized protein</fullName>
    </submittedName>
</protein>
<keyword evidence="2" id="KW-1185">Reference proteome</keyword>
<organism evidence="1 2">
    <name type="scientific">Araneus ventricosus</name>
    <name type="common">Orbweaver spider</name>
    <name type="synonym">Epeira ventricosa</name>
    <dbReference type="NCBI Taxonomy" id="182803"/>
    <lineage>
        <taxon>Eukaryota</taxon>
        <taxon>Metazoa</taxon>
        <taxon>Ecdysozoa</taxon>
        <taxon>Arthropoda</taxon>
        <taxon>Chelicerata</taxon>
        <taxon>Arachnida</taxon>
        <taxon>Araneae</taxon>
        <taxon>Araneomorphae</taxon>
        <taxon>Entelegynae</taxon>
        <taxon>Araneoidea</taxon>
        <taxon>Araneidae</taxon>
        <taxon>Araneus</taxon>
    </lineage>
</organism>
<dbReference type="AlphaFoldDB" id="A0A4Y2PJ97"/>
<gene>
    <name evidence="1" type="ORF">AVEN_8508_1</name>
</gene>